<keyword evidence="1" id="KW-0472">Membrane</keyword>
<feature type="transmembrane region" description="Helical" evidence="1">
    <location>
        <begin position="21"/>
        <end position="43"/>
    </location>
</feature>
<evidence type="ECO:0000256" key="1">
    <source>
        <dbReference type="SAM" id="Phobius"/>
    </source>
</evidence>
<protein>
    <recommendedName>
        <fullName evidence="4">MraY-like glycosyltransferase</fullName>
    </recommendedName>
</protein>
<sequence length="120" mass="13241">MRPQARRASRVRRRHRTWMRAMTLATVGWGIVWGSLAVAKIGWAPPAPWVYAAAGIPGILGLVYAFLTIRARRTWLFMALVAIFANGSLIALPFLFGAEFTEALASMQEQDPAQTSRSAP</sequence>
<feature type="transmembrane region" description="Helical" evidence="1">
    <location>
        <begin position="49"/>
        <end position="67"/>
    </location>
</feature>
<feature type="transmembrane region" description="Helical" evidence="1">
    <location>
        <begin position="74"/>
        <end position="96"/>
    </location>
</feature>
<keyword evidence="3" id="KW-1185">Reference proteome</keyword>
<dbReference type="AlphaFoldDB" id="A0A518ENN8"/>
<organism evidence="2 3">
    <name type="scientific">Saltatorellus ferox</name>
    <dbReference type="NCBI Taxonomy" id="2528018"/>
    <lineage>
        <taxon>Bacteria</taxon>
        <taxon>Pseudomonadati</taxon>
        <taxon>Planctomycetota</taxon>
        <taxon>Planctomycetia</taxon>
        <taxon>Planctomycetia incertae sedis</taxon>
        <taxon>Saltatorellus</taxon>
    </lineage>
</organism>
<keyword evidence="1" id="KW-0812">Transmembrane</keyword>
<name>A0A518ENN8_9BACT</name>
<proteinExistence type="predicted"/>
<accession>A0A518ENN8</accession>
<dbReference type="EMBL" id="CP036434">
    <property type="protein sequence ID" value="QDV05693.1"/>
    <property type="molecule type" value="Genomic_DNA"/>
</dbReference>
<reference evidence="2 3" key="1">
    <citation type="submission" date="2019-02" db="EMBL/GenBank/DDBJ databases">
        <title>Deep-cultivation of Planctomycetes and their phenomic and genomic characterization uncovers novel biology.</title>
        <authorList>
            <person name="Wiegand S."/>
            <person name="Jogler M."/>
            <person name="Boedeker C."/>
            <person name="Pinto D."/>
            <person name="Vollmers J."/>
            <person name="Rivas-Marin E."/>
            <person name="Kohn T."/>
            <person name="Peeters S.H."/>
            <person name="Heuer A."/>
            <person name="Rast P."/>
            <person name="Oberbeckmann S."/>
            <person name="Bunk B."/>
            <person name="Jeske O."/>
            <person name="Meyerdierks A."/>
            <person name="Storesund J.E."/>
            <person name="Kallscheuer N."/>
            <person name="Luecker S."/>
            <person name="Lage O.M."/>
            <person name="Pohl T."/>
            <person name="Merkel B.J."/>
            <person name="Hornburger P."/>
            <person name="Mueller R.-W."/>
            <person name="Bruemmer F."/>
            <person name="Labrenz M."/>
            <person name="Spormann A.M."/>
            <person name="Op den Camp H."/>
            <person name="Overmann J."/>
            <person name="Amann R."/>
            <person name="Jetten M.S.M."/>
            <person name="Mascher T."/>
            <person name="Medema M.H."/>
            <person name="Devos D.P."/>
            <person name="Kaster A.-K."/>
            <person name="Ovreas L."/>
            <person name="Rohde M."/>
            <person name="Galperin M.Y."/>
            <person name="Jogler C."/>
        </authorList>
    </citation>
    <scope>NUCLEOTIDE SEQUENCE [LARGE SCALE GENOMIC DNA]</scope>
    <source>
        <strain evidence="2 3">Poly30</strain>
    </source>
</reference>
<evidence type="ECO:0000313" key="3">
    <source>
        <dbReference type="Proteomes" id="UP000320390"/>
    </source>
</evidence>
<evidence type="ECO:0000313" key="2">
    <source>
        <dbReference type="EMBL" id="QDV05693.1"/>
    </source>
</evidence>
<evidence type="ECO:0008006" key="4">
    <source>
        <dbReference type="Google" id="ProtNLM"/>
    </source>
</evidence>
<dbReference type="Proteomes" id="UP000320390">
    <property type="component" value="Chromosome"/>
</dbReference>
<keyword evidence="1" id="KW-1133">Transmembrane helix</keyword>
<gene>
    <name evidence="2" type="ORF">Poly30_11930</name>
</gene>